<feature type="domain" description="Glycosyl hydrolase family 31 C-terminal" evidence="9">
    <location>
        <begin position="713"/>
        <end position="802"/>
    </location>
</feature>
<evidence type="ECO:0000256" key="4">
    <source>
        <dbReference type="ARBA" id="ARBA00023295"/>
    </source>
</evidence>
<dbReference type="GO" id="GO:0005975">
    <property type="term" value="P:carbohydrate metabolic process"/>
    <property type="evidence" value="ECO:0007669"/>
    <property type="project" value="InterPro"/>
</dbReference>
<sequence>MALAGLSFVLSLLSFAAAFSQPPVNHTLVARDGMGAIKTNKDVSKCPGYNLDSVEDTASGLTAKLSLAGNECTAFGKDIKDLTVEVTYDTQTRLHVKIYDTAKNQFQIPESFIERAGPDGDASADKSDLVFNYNKSPFEFWITRKGDGDDVRPLFDTRKSSLPETPIAPLRQDDERTAFKGFNLVFEDQYLEITSALPKGANLYGLGEYYSSSGFRRDMGEKGGVGTVQALFTYEGSVELDRNSYGAHPFYIEHRLNAAGQGQSHGVFLLNSNPADILLQTPPGADVSLIQYRFLGGVLDFYILAGPSPKSVIEQYGALIGYPLWTPTWAFGFHLCRWGYKDVDDWKSRVTKMREANIPLEVQWVDIDFYDGNKDFTNHPQNFPMDKVKGFLEELKSNNQRMIPIVDVGIKIEKGNRAHDRGVEKDVFIKMNNGSLTRGKVWPGETYFPDWHAPNTQGWWTDELKAWYDEGVKFDGIWLDMNEAANFCNGICGVKYDPKTTKRAEIESAEMVKRADTDGKMTGRRKSGSVNFPPYTIHNAPGDLIHHTIDLFSKHANGVLQYDIHNTYGYGEEKATFNALLEINPKERPFLISRSTFVSSGRYTGHWLGDNHGNWWTMWSTIQGILQFTMFQIPMVGPDTCGHMGKGGEELCNRWMQLSAFMPFYRNHHTKDGNSQEPYLWESVAEASRVALAARYSLLPYWASLFADVSLSGTPPARALWWEFPNDESLFGVDQQYMIGPSLIVTPVLEKGATTVQGVLPGNEESEKWYDFWTHEVATGKGNMTMDAPLGKINVHVRGGSALLLHAKPAYTTTETRAGPYSLLVALGTDDKASGSFYIDDGLSYPPGPSTRLSIAAADGSVELATKGEYTIEQKLAQVEVLGVSAKPAEVTVNGAAVSADGVEYSEEAKILKFSVDAIDLNEKIVITWAAPAPAPEPTPEPTEAPAPPTTPVPLPAPTKACKAKKRPPTLQKSSIPAQKRASAHKKRALRK</sequence>
<name>J0D0L6_AURST</name>
<comment type="similarity">
    <text evidence="1 5">Belongs to the glycosyl hydrolase 31 family.</text>
</comment>
<feature type="domain" description="Glycoside hydrolase family 31 TIM barrel" evidence="8">
    <location>
        <begin position="325"/>
        <end position="704"/>
    </location>
</feature>
<proteinExistence type="inferred from homology"/>
<dbReference type="OrthoDB" id="5839090at2759"/>
<dbReference type="FunCoup" id="J0D0L6">
    <property type="interactions" value="11"/>
</dbReference>
<dbReference type="InterPro" id="IPR000322">
    <property type="entry name" value="Glyco_hydro_31_TIM"/>
</dbReference>
<dbReference type="GO" id="GO:0030246">
    <property type="term" value="F:carbohydrate binding"/>
    <property type="evidence" value="ECO:0007669"/>
    <property type="project" value="InterPro"/>
</dbReference>
<evidence type="ECO:0000256" key="7">
    <source>
        <dbReference type="SAM" id="SignalP"/>
    </source>
</evidence>
<feature type="chain" id="PRO_5003732583" evidence="7">
    <location>
        <begin position="19"/>
        <end position="992"/>
    </location>
</feature>
<dbReference type="InterPro" id="IPR013780">
    <property type="entry name" value="Glyco_hydro_b"/>
</dbReference>
<evidence type="ECO:0000259" key="8">
    <source>
        <dbReference type="Pfam" id="PF01055"/>
    </source>
</evidence>
<dbReference type="SUPFAM" id="SSF74650">
    <property type="entry name" value="Galactose mutarotase-like"/>
    <property type="match status" value="1"/>
</dbReference>
<accession>J0D0L6</accession>
<dbReference type="Pfam" id="PF21365">
    <property type="entry name" value="Glyco_hydro_31_3rd"/>
    <property type="match status" value="1"/>
</dbReference>
<evidence type="ECO:0000256" key="1">
    <source>
        <dbReference type="ARBA" id="ARBA00007806"/>
    </source>
</evidence>
<dbReference type="Proteomes" id="UP000006514">
    <property type="component" value="Unassembled WGS sequence"/>
</dbReference>
<keyword evidence="11" id="KW-1185">Reference proteome</keyword>
<dbReference type="InterPro" id="IPR017853">
    <property type="entry name" value="GH"/>
</dbReference>
<evidence type="ECO:0000313" key="10">
    <source>
        <dbReference type="EMBL" id="EJD37913.1"/>
    </source>
</evidence>
<dbReference type="Gene3D" id="2.60.40.1760">
    <property type="entry name" value="glycosyl hydrolase (family 31)"/>
    <property type="match status" value="1"/>
</dbReference>
<evidence type="ECO:0000256" key="2">
    <source>
        <dbReference type="ARBA" id="ARBA00022801"/>
    </source>
</evidence>
<evidence type="ECO:0000256" key="3">
    <source>
        <dbReference type="ARBA" id="ARBA00023180"/>
    </source>
</evidence>
<dbReference type="EMBL" id="JH687833">
    <property type="protein sequence ID" value="EJD37913.1"/>
    <property type="molecule type" value="Genomic_DNA"/>
</dbReference>
<dbReference type="SUPFAM" id="SSF51011">
    <property type="entry name" value="Glycosyl hydrolase domain"/>
    <property type="match status" value="1"/>
</dbReference>
<dbReference type="Pfam" id="PF01055">
    <property type="entry name" value="Glyco_hydro_31_2nd"/>
    <property type="match status" value="1"/>
</dbReference>
<dbReference type="InterPro" id="IPR011013">
    <property type="entry name" value="Gal_mutarotase_sf_dom"/>
</dbReference>
<dbReference type="PROSITE" id="PS00129">
    <property type="entry name" value="GLYCOSYL_HYDROL_F31_1"/>
    <property type="match status" value="1"/>
</dbReference>
<dbReference type="eggNOG" id="KOG1065">
    <property type="taxonomic scope" value="Eukaryota"/>
</dbReference>
<gene>
    <name evidence="10" type="ORF">AURDEDRAFT_187910</name>
</gene>
<dbReference type="InParanoid" id="J0D0L6"/>
<dbReference type="InterPro" id="IPR048395">
    <property type="entry name" value="Glyco_hydro_31_C"/>
</dbReference>
<feature type="region of interest" description="Disordered" evidence="6">
    <location>
        <begin position="932"/>
        <end position="992"/>
    </location>
</feature>
<keyword evidence="7" id="KW-0732">Signal</keyword>
<feature type="signal peptide" evidence="7">
    <location>
        <begin position="1"/>
        <end position="18"/>
    </location>
</feature>
<dbReference type="PANTHER" id="PTHR22762:SF133">
    <property type="entry name" value="P-TYPE DOMAIN-CONTAINING PROTEIN"/>
    <property type="match status" value="1"/>
</dbReference>
<evidence type="ECO:0000259" key="9">
    <source>
        <dbReference type="Pfam" id="PF21365"/>
    </source>
</evidence>
<evidence type="ECO:0000313" key="11">
    <source>
        <dbReference type="Proteomes" id="UP000006514"/>
    </source>
</evidence>
<dbReference type="OMA" id="WEFPNDE"/>
<dbReference type="Gene3D" id="2.60.40.1180">
    <property type="entry name" value="Golgi alpha-mannosidase II"/>
    <property type="match status" value="2"/>
</dbReference>
<dbReference type="CDD" id="cd06602">
    <property type="entry name" value="GH31_MGAM_SI_GAA"/>
    <property type="match status" value="1"/>
</dbReference>
<keyword evidence="3" id="KW-0325">Glycoprotein</keyword>
<dbReference type="PANTHER" id="PTHR22762">
    <property type="entry name" value="ALPHA-GLUCOSIDASE"/>
    <property type="match status" value="1"/>
</dbReference>
<organism evidence="10 11">
    <name type="scientific">Auricularia subglabra (strain TFB-10046 / SS5)</name>
    <name type="common">White-rot fungus</name>
    <name type="synonym">Auricularia delicata (strain TFB10046)</name>
    <dbReference type="NCBI Taxonomy" id="717982"/>
    <lineage>
        <taxon>Eukaryota</taxon>
        <taxon>Fungi</taxon>
        <taxon>Dikarya</taxon>
        <taxon>Basidiomycota</taxon>
        <taxon>Agaricomycotina</taxon>
        <taxon>Agaricomycetes</taxon>
        <taxon>Auriculariales</taxon>
        <taxon>Auriculariaceae</taxon>
        <taxon>Auricularia</taxon>
    </lineage>
</organism>
<dbReference type="Gene3D" id="3.20.20.80">
    <property type="entry name" value="Glycosidases"/>
    <property type="match status" value="1"/>
</dbReference>
<dbReference type="KEGG" id="adl:AURDEDRAFT_187910"/>
<dbReference type="InterPro" id="IPR030458">
    <property type="entry name" value="Glyco_hydro_31_AS"/>
</dbReference>
<dbReference type="GO" id="GO:0004553">
    <property type="term" value="F:hydrolase activity, hydrolyzing O-glycosyl compounds"/>
    <property type="evidence" value="ECO:0007669"/>
    <property type="project" value="InterPro"/>
</dbReference>
<evidence type="ECO:0000256" key="6">
    <source>
        <dbReference type="SAM" id="MobiDB-lite"/>
    </source>
</evidence>
<dbReference type="CDD" id="cd14752">
    <property type="entry name" value="GH31_N"/>
    <property type="match status" value="1"/>
</dbReference>
<feature type="compositionally biased region" description="Basic residues" evidence="6">
    <location>
        <begin position="982"/>
        <end position="992"/>
    </location>
</feature>
<feature type="compositionally biased region" description="Pro residues" evidence="6">
    <location>
        <begin position="933"/>
        <end position="957"/>
    </location>
</feature>
<dbReference type="AlphaFoldDB" id="J0D0L6"/>
<protein>
    <submittedName>
        <fullName evidence="10">Uncharacterized protein</fullName>
    </submittedName>
</protein>
<keyword evidence="4 5" id="KW-0326">Glycosidase</keyword>
<reference evidence="11" key="1">
    <citation type="journal article" date="2012" name="Science">
        <title>The Paleozoic origin of enzymatic lignin decomposition reconstructed from 31 fungal genomes.</title>
        <authorList>
            <person name="Floudas D."/>
            <person name="Binder M."/>
            <person name="Riley R."/>
            <person name="Barry K."/>
            <person name="Blanchette R.A."/>
            <person name="Henrissat B."/>
            <person name="Martinez A.T."/>
            <person name="Otillar R."/>
            <person name="Spatafora J.W."/>
            <person name="Yadav J.S."/>
            <person name="Aerts A."/>
            <person name="Benoit I."/>
            <person name="Boyd A."/>
            <person name="Carlson A."/>
            <person name="Copeland A."/>
            <person name="Coutinho P.M."/>
            <person name="de Vries R.P."/>
            <person name="Ferreira P."/>
            <person name="Findley K."/>
            <person name="Foster B."/>
            <person name="Gaskell J."/>
            <person name="Glotzer D."/>
            <person name="Gorecki P."/>
            <person name="Heitman J."/>
            <person name="Hesse C."/>
            <person name="Hori C."/>
            <person name="Igarashi K."/>
            <person name="Jurgens J.A."/>
            <person name="Kallen N."/>
            <person name="Kersten P."/>
            <person name="Kohler A."/>
            <person name="Kuees U."/>
            <person name="Kumar T.K.A."/>
            <person name="Kuo A."/>
            <person name="LaButti K."/>
            <person name="Larrondo L.F."/>
            <person name="Lindquist E."/>
            <person name="Ling A."/>
            <person name="Lombard V."/>
            <person name="Lucas S."/>
            <person name="Lundell T."/>
            <person name="Martin R."/>
            <person name="McLaughlin D.J."/>
            <person name="Morgenstern I."/>
            <person name="Morin E."/>
            <person name="Murat C."/>
            <person name="Nagy L.G."/>
            <person name="Nolan M."/>
            <person name="Ohm R.A."/>
            <person name="Patyshakuliyeva A."/>
            <person name="Rokas A."/>
            <person name="Ruiz-Duenas F.J."/>
            <person name="Sabat G."/>
            <person name="Salamov A."/>
            <person name="Samejima M."/>
            <person name="Schmutz J."/>
            <person name="Slot J.C."/>
            <person name="St John F."/>
            <person name="Stenlid J."/>
            <person name="Sun H."/>
            <person name="Sun S."/>
            <person name="Syed K."/>
            <person name="Tsang A."/>
            <person name="Wiebenga A."/>
            <person name="Young D."/>
            <person name="Pisabarro A."/>
            <person name="Eastwood D.C."/>
            <person name="Martin F."/>
            <person name="Cullen D."/>
            <person name="Grigoriev I.V."/>
            <person name="Hibbett D.S."/>
        </authorList>
    </citation>
    <scope>NUCLEOTIDE SEQUENCE [LARGE SCALE GENOMIC DNA]</scope>
    <source>
        <strain evidence="11">TFB10046</strain>
    </source>
</reference>
<keyword evidence="2 5" id="KW-0378">Hydrolase</keyword>
<dbReference type="SUPFAM" id="SSF51445">
    <property type="entry name" value="(Trans)glycosidases"/>
    <property type="match status" value="1"/>
</dbReference>
<evidence type="ECO:0000256" key="5">
    <source>
        <dbReference type="RuleBase" id="RU361185"/>
    </source>
</evidence>